<comment type="caution">
    <text evidence="2">The sequence shown here is derived from an EMBL/GenBank/DDBJ whole genome shotgun (WGS) entry which is preliminary data.</text>
</comment>
<dbReference type="EMBL" id="JABANM010024799">
    <property type="protein sequence ID" value="KAF4715632.1"/>
    <property type="molecule type" value="Genomic_DNA"/>
</dbReference>
<evidence type="ECO:0000313" key="2">
    <source>
        <dbReference type="EMBL" id="KAF4715632.1"/>
    </source>
</evidence>
<accession>A0A7J6R5C4</accession>
<dbReference type="AlphaFoldDB" id="A0A7J6R5C4"/>
<feature type="compositionally biased region" description="Basic and acidic residues" evidence="1">
    <location>
        <begin position="34"/>
        <end position="46"/>
    </location>
</feature>
<dbReference type="Proteomes" id="UP000574390">
    <property type="component" value="Unassembled WGS sequence"/>
</dbReference>
<name>A0A7J6R5C4_PEROL</name>
<feature type="region of interest" description="Disordered" evidence="1">
    <location>
        <begin position="1"/>
        <end position="111"/>
    </location>
</feature>
<feature type="compositionally biased region" description="Polar residues" evidence="1">
    <location>
        <begin position="8"/>
        <end position="23"/>
    </location>
</feature>
<gene>
    <name evidence="2" type="ORF">FOZ62_011107</name>
</gene>
<reference evidence="2 3" key="1">
    <citation type="submission" date="2020-04" db="EMBL/GenBank/DDBJ databases">
        <title>Perkinsus olseni comparative genomics.</title>
        <authorList>
            <person name="Bogema D.R."/>
        </authorList>
    </citation>
    <scope>NUCLEOTIDE SEQUENCE [LARGE SCALE GENOMIC DNA]</scope>
    <source>
        <strain evidence="2">ATCC PRA-205</strain>
    </source>
</reference>
<feature type="compositionally biased region" description="Basic and acidic residues" evidence="1">
    <location>
        <begin position="68"/>
        <end position="93"/>
    </location>
</feature>
<evidence type="ECO:0000313" key="3">
    <source>
        <dbReference type="Proteomes" id="UP000574390"/>
    </source>
</evidence>
<feature type="non-terminal residue" evidence="2">
    <location>
        <position position="1"/>
    </location>
</feature>
<organism evidence="2 3">
    <name type="scientific">Perkinsus olseni</name>
    <name type="common">Perkinsus atlanticus</name>
    <dbReference type="NCBI Taxonomy" id="32597"/>
    <lineage>
        <taxon>Eukaryota</taxon>
        <taxon>Sar</taxon>
        <taxon>Alveolata</taxon>
        <taxon>Perkinsozoa</taxon>
        <taxon>Perkinsea</taxon>
        <taxon>Perkinsida</taxon>
        <taxon>Perkinsidae</taxon>
        <taxon>Perkinsus</taxon>
    </lineage>
</organism>
<protein>
    <submittedName>
        <fullName evidence="2">Uncharacterized protein</fullName>
    </submittedName>
</protein>
<feature type="non-terminal residue" evidence="2">
    <location>
        <position position="172"/>
    </location>
</feature>
<sequence>IPLLMNHALSQSSSKAPLTSRGRTQVEEPLLSSTRRDGEEQHHERGVSGPASPGLAALGRVPQGASYRRNDSDMETYGRWKEQQQRIGQRGESEPNLARIRSTQHGGLGPERCQTAALDVPLWDEDTTSHKSNSGSSSSWFDMRVFMRGGRRSIISPRGEVNVHRLIPEGTK</sequence>
<evidence type="ECO:0000256" key="1">
    <source>
        <dbReference type="SAM" id="MobiDB-lite"/>
    </source>
</evidence>
<proteinExistence type="predicted"/>